<evidence type="ECO:0000256" key="2">
    <source>
        <dbReference type="ARBA" id="ARBA00022840"/>
    </source>
</evidence>
<protein>
    <recommendedName>
        <fullName evidence="5">Heat shock protein 70</fullName>
    </recommendedName>
</protein>
<dbReference type="GO" id="GO:0005524">
    <property type="term" value="F:ATP binding"/>
    <property type="evidence" value="ECO:0007669"/>
    <property type="project" value="UniProtKB-KW"/>
</dbReference>
<dbReference type="FunFam" id="3.30.30.30:FF:000001">
    <property type="entry name" value="heat shock 70 kDa protein-like"/>
    <property type="match status" value="1"/>
</dbReference>
<evidence type="ECO:0000313" key="3">
    <source>
        <dbReference type="EMBL" id="KAH9289490.1"/>
    </source>
</evidence>
<dbReference type="OMA" id="TTHSMIS"/>
<dbReference type="Proteomes" id="UP000824469">
    <property type="component" value="Unassembled WGS sequence"/>
</dbReference>
<dbReference type="PANTHER" id="PTHR19375">
    <property type="entry name" value="HEAT SHOCK PROTEIN 70KDA"/>
    <property type="match status" value="1"/>
</dbReference>
<keyword evidence="4" id="KW-1185">Reference proteome</keyword>
<dbReference type="Gene3D" id="3.30.30.30">
    <property type="match status" value="1"/>
</dbReference>
<dbReference type="SUPFAM" id="SSF53067">
    <property type="entry name" value="Actin-like ATPase domain"/>
    <property type="match status" value="1"/>
</dbReference>
<sequence length="193" mass="21888">YNMDRKGKVEAIGIDLGITYSCVGVWLHDRVEIIINDQQNRTTHSMISFTTTERLVGDPAKFHISANPSNTMFDAKRLIGRRHNDPSVQANKKLWPFTIVLRKNDKPMVEVAYKGERKLFAAEEISSMALVKMKMVAEQFLKCDVKNVVITVPSYFNESQKRTTKDVGKIVGLNVMQIMNELTAAAITYSFND</sequence>
<name>A0AA38BT19_TAXCH</name>
<dbReference type="InterPro" id="IPR043129">
    <property type="entry name" value="ATPase_NBD"/>
</dbReference>
<reference evidence="3 4" key="1">
    <citation type="journal article" date="2021" name="Nat. Plants">
        <title>The Taxus genome provides insights into paclitaxel biosynthesis.</title>
        <authorList>
            <person name="Xiong X."/>
            <person name="Gou J."/>
            <person name="Liao Q."/>
            <person name="Li Y."/>
            <person name="Zhou Q."/>
            <person name="Bi G."/>
            <person name="Li C."/>
            <person name="Du R."/>
            <person name="Wang X."/>
            <person name="Sun T."/>
            <person name="Guo L."/>
            <person name="Liang H."/>
            <person name="Lu P."/>
            <person name="Wu Y."/>
            <person name="Zhang Z."/>
            <person name="Ro D.K."/>
            <person name="Shang Y."/>
            <person name="Huang S."/>
            <person name="Yan J."/>
        </authorList>
    </citation>
    <scope>NUCLEOTIDE SEQUENCE [LARGE SCALE GENOMIC DNA]</scope>
    <source>
        <strain evidence="3">Ta-2019</strain>
    </source>
</reference>
<dbReference type="InterPro" id="IPR013126">
    <property type="entry name" value="Hsp_70_fam"/>
</dbReference>
<dbReference type="EMBL" id="JAHRHJ020003813">
    <property type="protein sequence ID" value="KAH9289490.1"/>
    <property type="molecule type" value="Genomic_DNA"/>
</dbReference>
<proteinExistence type="predicted"/>
<keyword evidence="2" id="KW-0067">ATP-binding</keyword>
<evidence type="ECO:0000313" key="4">
    <source>
        <dbReference type="Proteomes" id="UP000824469"/>
    </source>
</evidence>
<feature type="non-terminal residue" evidence="3">
    <location>
        <position position="1"/>
    </location>
</feature>
<dbReference type="SMR" id="A0AA38BT19"/>
<keyword evidence="1" id="KW-0547">Nucleotide-binding</keyword>
<dbReference type="Pfam" id="PF00012">
    <property type="entry name" value="HSP70"/>
    <property type="match status" value="1"/>
</dbReference>
<dbReference type="PRINTS" id="PR00301">
    <property type="entry name" value="HEATSHOCK70"/>
</dbReference>
<dbReference type="GO" id="GO:0140662">
    <property type="term" value="F:ATP-dependent protein folding chaperone"/>
    <property type="evidence" value="ECO:0007669"/>
    <property type="project" value="InterPro"/>
</dbReference>
<dbReference type="Gene3D" id="3.30.420.40">
    <property type="match status" value="1"/>
</dbReference>
<organism evidence="3 4">
    <name type="scientific">Taxus chinensis</name>
    <name type="common">Chinese yew</name>
    <name type="synonym">Taxus wallichiana var. chinensis</name>
    <dbReference type="NCBI Taxonomy" id="29808"/>
    <lineage>
        <taxon>Eukaryota</taxon>
        <taxon>Viridiplantae</taxon>
        <taxon>Streptophyta</taxon>
        <taxon>Embryophyta</taxon>
        <taxon>Tracheophyta</taxon>
        <taxon>Spermatophyta</taxon>
        <taxon>Pinopsida</taxon>
        <taxon>Pinidae</taxon>
        <taxon>Conifers II</taxon>
        <taxon>Cupressales</taxon>
        <taxon>Taxaceae</taxon>
        <taxon>Taxus</taxon>
    </lineage>
</organism>
<comment type="caution">
    <text evidence="3">The sequence shown here is derived from an EMBL/GenBank/DDBJ whole genome shotgun (WGS) entry which is preliminary data.</text>
</comment>
<evidence type="ECO:0008006" key="5">
    <source>
        <dbReference type="Google" id="ProtNLM"/>
    </source>
</evidence>
<accession>A0AA38BT19</accession>
<gene>
    <name evidence="3" type="ORF">KI387_033607</name>
</gene>
<dbReference type="AlphaFoldDB" id="A0AA38BT19"/>
<evidence type="ECO:0000256" key="1">
    <source>
        <dbReference type="ARBA" id="ARBA00022741"/>
    </source>
</evidence>